<evidence type="ECO:0000313" key="7">
    <source>
        <dbReference type="EMBL" id="CAK0867929.1"/>
    </source>
</evidence>
<evidence type="ECO:0000256" key="1">
    <source>
        <dbReference type="ARBA" id="ARBA00004141"/>
    </source>
</evidence>
<keyword evidence="4" id="KW-0812">Transmembrane</keyword>
<dbReference type="SUPFAM" id="SSF103473">
    <property type="entry name" value="MFS general substrate transporter"/>
    <property type="match status" value="1"/>
</dbReference>
<accession>A0ABN9V514</accession>
<evidence type="ECO:0000256" key="6">
    <source>
        <dbReference type="ARBA" id="ARBA00023136"/>
    </source>
</evidence>
<evidence type="ECO:0008006" key="9">
    <source>
        <dbReference type="Google" id="ProtNLM"/>
    </source>
</evidence>
<keyword evidence="3" id="KW-0813">Transport</keyword>
<evidence type="ECO:0000256" key="2">
    <source>
        <dbReference type="ARBA" id="ARBA00007015"/>
    </source>
</evidence>
<dbReference type="InterPro" id="IPR039309">
    <property type="entry name" value="BT1"/>
</dbReference>
<comment type="caution">
    <text evidence="7">The sequence shown here is derived from an EMBL/GenBank/DDBJ whole genome shotgun (WGS) entry which is preliminary data.</text>
</comment>
<sequence>RDEGYVVGVLKWFGNLERHYGWRLLILLWSSQHLLKGVVNQFQSSAVMFLLQEYNVSGPSMQIYTSIGSAAWALKPLIGVVSDLFPWWGCRKAPYVVATSIIGICSTMLIGSASKESMTVLGTVWCLFGMSLQASTCDLLTEAKYSQKLHEKPAHGPDLITYVWG</sequence>
<feature type="non-terminal residue" evidence="7">
    <location>
        <position position="165"/>
    </location>
</feature>
<evidence type="ECO:0000256" key="3">
    <source>
        <dbReference type="ARBA" id="ARBA00022448"/>
    </source>
</evidence>
<proteinExistence type="inferred from homology"/>
<evidence type="ECO:0000256" key="5">
    <source>
        <dbReference type="ARBA" id="ARBA00022989"/>
    </source>
</evidence>
<comment type="subcellular location">
    <subcellularLocation>
        <location evidence="1">Membrane</location>
        <topology evidence="1">Multi-pass membrane protein</topology>
    </subcellularLocation>
</comment>
<dbReference type="EMBL" id="CAUYUJ010016695">
    <property type="protein sequence ID" value="CAK0867929.1"/>
    <property type="molecule type" value="Genomic_DNA"/>
</dbReference>
<dbReference type="Proteomes" id="UP001189429">
    <property type="component" value="Unassembled WGS sequence"/>
</dbReference>
<dbReference type="PANTHER" id="PTHR31585">
    <property type="entry name" value="FOLATE-BIOPTERIN TRANSPORTER 1, CHLOROPLASTIC"/>
    <property type="match status" value="1"/>
</dbReference>
<name>A0ABN9V514_9DINO</name>
<keyword evidence="8" id="KW-1185">Reference proteome</keyword>
<protein>
    <recommendedName>
        <fullName evidence="9">Solute carrier family 40 protein</fullName>
    </recommendedName>
</protein>
<comment type="similarity">
    <text evidence="2">Belongs to the major facilitator superfamily. Folate-biopterin transporter (TC 2.A.71) family.</text>
</comment>
<dbReference type="InterPro" id="IPR036259">
    <property type="entry name" value="MFS_trans_sf"/>
</dbReference>
<gene>
    <name evidence="7" type="ORF">PCOR1329_LOCUS54743</name>
</gene>
<dbReference type="PANTHER" id="PTHR31585:SF51">
    <property type="entry name" value="TRANSPORTER, PUTATIVE-RELATED"/>
    <property type="match status" value="1"/>
</dbReference>
<feature type="non-terminal residue" evidence="7">
    <location>
        <position position="1"/>
    </location>
</feature>
<keyword evidence="5" id="KW-1133">Transmembrane helix</keyword>
<keyword evidence="6" id="KW-0472">Membrane</keyword>
<organism evidence="7 8">
    <name type="scientific">Prorocentrum cordatum</name>
    <dbReference type="NCBI Taxonomy" id="2364126"/>
    <lineage>
        <taxon>Eukaryota</taxon>
        <taxon>Sar</taxon>
        <taxon>Alveolata</taxon>
        <taxon>Dinophyceae</taxon>
        <taxon>Prorocentrales</taxon>
        <taxon>Prorocentraceae</taxon>
        <taxon>Prorocentrum</taxon>
    </lineage>
</organism>
<evidence type="ECO:0000313" key="8">
    <source>
        <dbReference type="Proteomes" id="UP001189429"/>
    </source>
</evidence>
<evidence type="ECO:0000256" key="4">
    <source>
        <dbReference type="ARBA" id="ARBA00022692"/>
    </source>
</evidence>
<dbReference type="Pfam" id="PF03092">
    <property type="entry name" value="BT1"/>
    <property type="match status" value="1"/>
</dbReference>
<reference evidence="7" key="1">
    <citation type="submission" date="2023-10" db="EMBL/GenBank/DDBJ databases">
        <authorList>
            <person name="Chen Y."/>
            <person name="Shah S."/>
            <person name="Dougan E. K."/>
            <person name="Thang M."/>
            <person name="Chan C."/>
        </authorList>
    </citation>
    <scope>NUCLEOTIDE SEQUENCE [LARGE SCALE GENOMIC DNA]</scope>
</reference>